<gene>
    <name evidence="2" type="ORF">ACFQAU_11450</name>
</gene>
<dbReference type="EMBL" id="JBHSWA010000001">
    <property type="protein sequence ID" value="MFC6642228.1"/>
    <property type="molecule type" value="Genomic_DNA"/>
</dbReference>
<evidence type="ECO:0000256" key="1">
    <source>
        <dbReference type="SAM" id="MobiDB-lite"/>
    </source>
</evidence>
<organism evidence="2 3">
    <name type="scientific">Sulfitobacter profundi</name>
    <dbReference type="NCBI Taxonomy" id="2679961"/>
    <lineage>
        <taxon>Bacteria</taxon>
        <taxon>Pseudomonadati</taxon>
        <taxon>Pseudomonadota</taxon>
        <taxon>Alphaproteobacteria</taxon>
        <taxon>Rhodobacterales</taxon>
        <taxon>Roseobacteraceae</taxon>
        <taxon>Sulfitobacter</taxon>
    </lineage>
</organism>
<feature type="region of interest" description="Disordered" evidence="1">
    <location>
        <begin position="29"/>
        <end position="51"/>
    </location>
</feature>
<sequence length="51" mass="5810">MRGLLSEEATYNALDAQLKENLSLVKAAEERAETETEEQEVEMDREMTHGL</sequence>
<evidence type="ECO:0000313" key="3">
    <source>
        <dbReference type="Proteomes" id="UP001596403"/>
    </source>
</evidence>
<dbReference type="Proteomes" id="UP001596403">
    <property type="component" value="Unassembled WGS sequence"/>
</dbReference>
<accession>A0ABW1YYR2</accession>
<proteinExistence type="predicted"/>
<dbReference type="RefSeq" id="WP_386282314.1">
    <property type="nucleotide sequence ID" value="NZ_JBHSWA010000001.1"/>
</dbReference>
<feature type="compositionally biased region" description="Basic and acidic residues" evidence="1">
    <location>
        <begin position="42"/>
        <end position="51"/>
    </location>
</feature>
<comment type="caution">
    <text evidence="2">The sequence shown here is derived from an EMBL/GenBank/DDBJ whole genome shotgun (WGS) entry which is preliminary data.</text>
</comment>
<reference evidence="3" key="1">
    <citation type="journal article" date="2019" name="Int. J. Syst. Evol. Microbiol.">
        <title>The Global Catalogue of Microorganisms (GCM) 10K type strain sequencing project: providing services to taxonomists for standard genome sequencing and annotation.</title>
        <authorList>
            <consortium name="The Broad Institute Genomics Platform"/>
            <consortium name="The Broad Institute Genome Sequencing Center for Infectious Disease"/>
            <person name="Wu L."/>
            <person name="Ma J."/>
        </authorList>
    </citation>
    <scope>NUCLEOTIDE SEQUENCE [LARGE SCALE GENOMIC DNA]</scope>
    <source>
        <strain evidence="3">NBRC 111368</strain>
    </source>
</reference>
<protein>
    <submittedName>
        <fullName evidence="2">Uncharacterized protein</fullName>
    </submittedName>
</protein>
<name>A0ABW1YYR2_9RHOB</name>
<keyword evidence="3" id="KW-1185">Reference proteome</keyword>
<evidence type="ECO:0000313" key="2">
    <source>
        <dbReference type="EMBL" id="MFC6642228.1"/>
    </source>
</evidence>